<evidence type="ECO:0000256" key="8">
    <source>
        <dbReference type="ARBA" id="ARBA00048679"/>
    </source>
</evidence>
<comment type="caution">
    <text evidence="10">The sequence shown here is derived from an EMBL/GenBank/DDBJ whole genome shotgun (WGS) entry which is preliminary data.</text>
</comment>
<dbReference type="Proteomes" id="UP000469890">
    <property type="component" value="Unassembled WGS sequence"/>
</dbReference>
<dbReference type="Pfam" id="PF00069">
    <property type="entry name" value="Pkinase"/>
    <property type="match status" value="1"/>
</dbReference>
<dbReference type="InterPro" id="IPR050629">
    <property type="entry name" value="STE20/SPS1-PAK"/>
</dbReference>
<reference evidence="10 11" key="1">
    <citation type="submission" date="2019-09" db="EMBL/GenBank/DDBJ databases">
        <authorList>
            <consortium name="DOE Joint Genome Institute"/>
            <person name="Mondo S.J."/>
            <person name="Navarro-Mendoza M.I."/>
            <person name="Perez-Arques C."/>
            <person name="Panchal S."/>
            <person name="Nicolas F.E."/>
            <person name="Ganguly P."/>
            <person name="Pangilinan J."/>
            <person name="Grigoriev I."/>
            <person name="Heitman J."/>
            <person name="Sanya K."/>
            <person name="Garre V."/>
        </authorList>
    </citation>
    <scope>NUCLEOTIDE SEQUENCE [LARGE SCALE GENOMIC DNA]</scope>
    <source>
        <strain evidence="10 11">MU402</strain>
    </source>
</reference>
<proteinExistence type="inferred from homology"/>
<evidence type="ECO:0000256" key="6">
    <source>
        <dbReference type="ARBA" id="ARBA00022840"/>
    </source>
</evidence>
<accession>A0A8H4BMN0</accession>
<keyword evidence="6" id="KW-0067">ATP-binding</keyword>
<protein>
    <submittedName>
        <fullName evidence="10">Kinase-like domain-containing protein</fullName>
    </submittedName>
</protein>
<evidence type="ECO:0000256" key="4">
    <source>
        <dbReference type="ARBA" id="ARBA00022741"/>
    </source>
</evidence>
<keyword evidence="4" id="KW-0547">Nucleotide-binding</keyword>
<evidence type="ECO:0000256" key="7">
    <source>
        <dbReference type="ARBA" id="ARBA00047899"/>
    </source>
</evidence>
<gene>
    <name evidence="10" type="ORF">FB192DRAFT_1253334</name>
</gene>
<evidence type="ECO:0000259" key="9">
    <source>
        <dbReference type="PROSITE" id="PS50011"/>
    </source>
</evidence>
<feature type="non-terminal residue" evidence="10">
    <location>
        <position position="150"/>
    </location>
</feature>
<feature type="domain" description="Protein kinase" evidence="9">
    <location>
        <begin position="1"/>
        <end position="150"/>
    </location>
</feature>
<keyword evidence="3" id="KW-0808">Transferase</keyword>
<evidence type="ECO:0000256" key="3">
    <source>
        <dbReference type="ARBA" id="ARBA00022679"/>
    </source>
</evidence>
<dbReference type="EMBL" id="JAAECE010000002">
    <property type="protein sequence ID" value="KAF1805013.1"/>
    <property type="molecule type" value="Genomic_DNA"/>
</dbReference>
<dbReference type="SMART" id="SM00220">
    <property type="entry name" value="S_TKc"/>
    <property type="match status" value="1"/>
</dbReference>
<keyword evidence="5 10" id="KW-0418">Kinase</keyword>
<dbReference type="GO" id="GO:0005524">
    <property type="term" value="F:ATP binding"/>
    <property type="evidence" value="ECO:0007669"/>
    <property type="project" value="UniProtKB-KW"/>
</dbReference>
<evidence type="ECO:0000313" key="11">
    <source>
        <dbReference type="Proteomes" id="UP000469890"/>
    </source>
</evidence>
<dbReference type="PANTHER" id="PTHR48012:SF10">
    <property type="entry name" value="FI20177P1"/>
    <property type="match status" value="1"/>
</dbReference>
<dbReference type="Gene3D" id="1.10.510.10">
    <property type="entry name" value="Transferase(Phosphotransferase) domain 1"/>
    <property type="match status" value="1"/>
</dbReference>
<dbReference type="InterPro" id="IPR000719">
    <property type="entry name" value="Prot_kinase_dom"/>
</dbReference>
<comment type="catalytic activity">
    <reaction evidence="8">
        <text>L-seryl-[protein] + ATP = O-phospho-L-seryl-[protein] + ADP + H(+)</text>
        <dbReference type="Rhea" id="RHEA:17989"/>
        <dbReference type="Rhea" id="RHEA-COMP:9863"/>
        <dbReference type="Rhea" id="RHEA-COMP:11604"/>
        <dbReference type="ChEBI" id="CHEBI:15378"/>
        <dbReference type="ChEBI" id="CHEBI:29999"/>
        <dbReference type="ChEBI" id="CHEBI:30616"/>
        <dbReference type="ChEBI" id="CHEBI:83421"/>
        <dbReference type="ChEBI" id="CHEBI:456216"/>
        <dbReference type="EC" id="2.7.11.1"/>
    </reaction>
</comment>
<dbReference type="PROSITE" id="PS50011">
    <property type="entry name" value="PROTEIN_KINASE_DOM"/>
    <property type="match status" value="1"/>
</dbReference>
<dbReference type="InterPro" id="IPR011009">
    <property type="entry name" value="Kinase-like_dom_sf"/>
</dbReference>
<comment type="similarity">
    <text evidence="1">Belongs to the protein kinase superfamily. STE Ser/Thr protein kinase family. STE20 subfamily.</text>
</comment>
<evidence type="ECO:0000313" key="10">
    <source>
        <dbReference type="EMBL" id="KAF1805013.1"/>
    </source>
</evidence>
<evidence type="ECO:0000256" key="1">
    <source>
        <dbReference type="ARBA" id="ARBA00008874"/>
    </source>
</evidence>
<evidence type="ECO:0000256" key="5">
    <source>
        <dbReference type="ARBA" id="ARBA00022777"/>
    </source>
</evidence>
<organism evidence="10 11">
    <name type="scientific">Mucor circinelloides f. lusitanicus</name>
    <name type="common">Mucor racemosus var. lusitanicus</name>
    <dbReference type="NCBI Taxonomy" id="29924"/>
    <lineage>
        <taxon>Eukaryota</taxon>
        <taxon>Fungi</taxon>
        <taxon>Fungi incertae sedis</taxon>
        <taxon>Mucoromycota</taxon>
        <taxon>Mucoromycotina</taxon>
        <taxon>Mucoromycetes</taxon>
        <taxon>Mucorales</taxon>
        <taxon>Mucorineae</taxon>
        <taxon>Mucoraceae</taxon>
        <taxon>Mucor</taxon>
    </lineage>
</organism>
<keyword evidence="2" id="KW-0723">Serine/threonine-protein kinase</keyword>
<dbReference type="SUPFAM" id="SSF56112">
    <property type="entry name" value="Protein kinase-like (PK-like)"/>
    <property type="match status" value="1"/>
</dbReference>
<sequence>LQGLDCLHKYGRFHGDIKPANVLVSEIGEIKLTDFGLCGSTNSAYRHLRGTPMYLAPEVAATEFDSNARYNFKSDMYSTGIMMYEFLMGHPASEDCPYTDNDIQTEQGWRWVASRKPVVKEGASSKYKLMLSMLLARNPNNRPTPEYLLH</sequence>
<dbReference type="GO" id="GO:0005737">
    <property type="term" value="C:cytoplasm"/>
    <property type="evidence" value="ECO:0007669"/>
    <property type="project" value="TreeGrafter"/>
</dbReference>
<feature type="non-terminal residue" evidence="10">
    <location>
        <position position="1"/>
    </location>
</feature>
<evidence type="ECO:0000256" key="2">
    <source>
        <dbReference type="ARBA" id="ARBA00022527"/>
    </source>
</evidence>
<dbReference type="GO" id="GO:0004674">
    <property type="term" value="F:protein serine/threonine kinase activity"/>
    <property type="evidence" value="ECO:0007669"/>
    <property type="project" value="UniProtKB-KW"/>
</dbReference>
<name>A0A8H4BMN0_MUCCL</name>
<dbReference type="PANTHER" id="PTHR48012">
    <property type="entry name" value="STERILE20-LIKE KINASE, ISOFORM B-RELATED"/>
    <property type="match status" value="1"/>
</dbReference>
<comment type="catalytic activity">
    <reaction evidence="7">
        <text>L-threonyl-[protein] + ATP = O-phospho-L-threonyl-[protein] + ADP + H(+)</text>
        <dbReference type="Rhea" id="RHEA:46608"/>
        <dbReference type="Rhea" id="RHEA-COMP:11060"/>
        <dbReference type="Rhea" id="RHEA-COMP:11605"/>
        <dbReference type="ChEBI" id="CHEBI:15378"/>
        <dbReference type="ChEBI" id="CHEBI:30013"/>
        <dbReference type="ChEBI" id="CHEBI:30616"/>
        <dbReference type="ChEBI" id="CHEBI:61977"/>
        <dbReference type="ChEBI" id="CHEBI:456216"/>
        <dbReference type="EC" id="2.7.11.1"/>
    </reaction>
</comment>
<dbReference type="AlphaFoldDB" id="A0A8H4BMN0"/>